<reference evidence="6 7" key="1">
    <citation type="submission" date="2016-10" db="EMBL/GenBank/DDBJ databases">
        <authorList>
            <person name="de Groot N.N."/>
        </authorList>
    </citation>
    <scope>NUCLEOTIDE SEQUENCE [LARGE SCALE GENOMIC DNA]</scope>
    <source>
        <strain evidence="6 7">DSM 2698</strain>
    </source>
</reference>
<dbReference type="PROSITE" id="PS00369">
    <property type="entry name" value="PTS_HPR_HIS"/>
    <property type="match status" value="1"/>
</dbReference>
<name>A0A1G5NEV0_AFIMA</name>
<dbReference type="PANTHER" id="PTHR33705">
    <property type="entry name" value="PHOSPHOCARRIER PROTEIN HPR"/>
    <property type="match status" value="1"/>
</dbReference>
<organism evidence="6 7">
    <name type="scientific">Afifella marina DSM 2698</name>
    <dbReference type="NCBI Taxonomy" id="1120955"/>
    <lineage>
        <taxon>Bacteria</taxon>
        <taxon>Pseudomonadati</taxon>
        <taxon>Pseudomonadota</taxon>
        <taxon>Alphaproteobacteria</taxon>
        <taxon>Hyphomicrobiales</taxon>
        <taxon>Afifellaceae</taxon>
        <taxon>Afifella</taxon>
    </lineage>
</organism>
<dbReference type="OrthoDB" id="9798965at2"/>
<keyword evidence="7" id="KW-1185">Reference proteome</keyword>
<dbReference type="InterPro" id="IPR000032">
    <property type="entry name" value="HPr-like"/>
</dbReference>
<dbReference type="CDD" id="cd00367">
    <property type="entry name" value="PTS-HPr_like"/>
    <property type="match status" value="1"/>
</dbReference>
<comment type="similarity">
    <text evidence="2">Belongs to the HPr family.</text>
</comment>
<proteinExistence type="inferred from homology"/>
<keyword evidence="4" id="KW-0598">Phosphotransferase system</keyword>
<protein>
    <submittedName>
        <fullName evidence="6">Phosphocarrier protein</fullName>
    </submittedName>
</protein>
<dbReference type="Pfam" id="PF00381">
    <property type="entry name" value="PTS-HPr"/>
    <property type="match status" value="1"/>
</dbReference>
<evidence type="ECO:0000256" key="4">
    <source>
        <dbReference type="ARBA" id="ARBA00022683"/>
    </source>
</evidence>
<evidence type="ECO:0000313" key="6">
    <source>
        <dbReference type="EMBL" id="SCZ35110.1"/>
    </source>
</evidence>
<evidence type="ECO:0000256" key="1">
    <source>
        <dbReference type="ARBA" id="ARBA00004496"/>
    </source>
</evidence>
<dbReference type="GO" id="GO:0009401">
    <property type="term" value="P:phosphoenolpyruvate-dependent sugar phosphotransferase system"/>
    <property type="evidence" value="ECO:0007669"/>
    <property type="project" value="UniProtKB-KW"/>
</dbReference>
<dbReference type="PROSITE" id="PS51350">
    <property type="entry name" value="PTS_HPR_DOM"/>
    <property type="match status" value="1"/>
</dbReference>
<gene>
    <name evidence="6" type="ORF">SAMN03080610_01832</name>
</gene>
<dbReference type="NCBIfam" id="TIGR01003">
    <property type="entry name" value="PTS_HPr_family"/>
    <property type="match status" value="1"/>
</dbReference>
<dbReference type="RefSeq" id="WP_092811791.1">
    <property type="nucleotide sequence ID" value="NZ_FMVW01000003.1"/>
</dbReference>
<comment type="subcellular location">
    <subcellularLocation>
        <location evidence="1">Cytoplasm</location>
    </subcellularLocation>
</comment>
<dbReference type="Proteomes" id="UP000199347">
    <property type="component" value="Unassembled WGS sequence"/>
</dbReference>
<dbReference type="Gene3D" id="3.30.1340.10">
    <property type="entry name" value="HPr-like"/>
    <property type="match status" value="1"/>
</dbReference>
<sequence>MTTIALGSLPLRRLTICNKRGLHARASAKFVKLASCFDAEVVVIKDGQSVGGTSIMGLMTLAAAPGCFIDIAAVGPDADAALEALAALVEGGFGEDVTREPRD</sequence>
<dbReference type="PRINTS" id="PR00107">
    <property type="entry name" value="PHOSPHOCPHPR"/>
</dbReference>
<evidence type="ECO:0000313" key="7">
    <source>
        <dbReference type="Proteomes" id="UP000199347"/>
    </source>
</evidence>
<dbReference type="STRING" id="1120955.SAMN03080610_01832"/>
<dbReference type="EMBL" id="FMVW01000003">
    <property type="protein sequence ID" value="SCZ35110.1"/>
    <property type="molecule type" value="Genomic_DNA"/>
</dbReference>
<evidence type="ECO:0000259" key="5">
    <source>
        <dbReference type="PROSITE" id="PS51350"/>
    </source>
</evidence>
<evidence type="ECO:0000256" key="2">
    <source>
        <dbReference type="ARBA" id="ARBA00010736"/>
    </source>
</evidence>
<dbReference type="PANTHER" id="PTHR33705:SF2">
    <property type="entry name" value="PHOSPHOCARRIER PROTEIN NPR"/>
    <property type="match status" value="1"/>
</dbReference>
<dbReference type="GO" id="GO:0005737">
    <property type="term" value="C:cytoplasm"/>
    <property type="evidence" value="ECO:0007669"/>
    <property type="project" value="UniProtKB-SubCell"/>
</dbReference>
<dbReference type="AlphaFoldDB" id="A0A1G5NEV0"/>
<dbReference type="InterPro" id="IPR001020">
    <property type="entry name" value="PTS_HPr_His_P_site"/>
</dbReference>
<dbReference type="SUPFAM" id="SSF55594">
    <property type="entry name" value="HPr-like"/>
    <property type="match status" value="1"/>
</dbReference>
<evidence type="ECO:0000256" key="3">
    <source>
        <dbReference type="ARBA" id="ARBA00022490"/>
    </source>
</evidence>
<accession>A0A1G5NEV0</accession>
<feature type="domain" description="HPr" evidence="5">
    <location>
        <begin position="9"/>
        <end position="96"/>
    </location>
</feature>
<dbReference type="InterPro" id="IPR050399">
    <property type="entry name" value="HPr"/>
</dbReference>
<dbReference type="InterPro" id="IPR035895">
    <property type="entry name" value="HPr-like_sf"/>
</dbReference>
<keyword evidence="3" id="KW-0963">Cytoplasm</keyword>